<proteinExistence type="predicted"/>
<dbReference type="STRING" id="52838.A0A4S8IRJ9"/>
<feature type="compositionally biased region" description="Low complexity" evidence="5">
    <location>
        <begin position="130"/>
        <end position="141"/>
    </location>
</feature>
<dbReference type="Pfam" id="PF02365">
    <property type="entry name" value="NAM"/>
    <property type="match status" value="1"/>
</dbReference>
<evidence type="ECO:0000313" key="8">
    <source>
        <dbReference type="Proteomes" id="UP000317650"/>
    </source>
</evidence>
<feature type="region of interest" description="Disordered" evidence="5">
    <location>
        <begin position="126"/>
        <end position="147"/>
    </location>
</feature>
<comment type="caution">
    <text evidence="7">The sequence shown here is derived from an EMBL/GenBank/DDBJ whole genome shotgun (WGS) entry which is preliminary data.</text>
</comment>
<evidence type="ECO:0000256" key="1">
    <source>
        <dbReference type="ARBA" id="ARBA00023015"/>
    </source>
</evidence>
<accession>A0A4S8IRJ9</accession>
<dbReference type="EMBL" id="PYDT01000009">
    <property type="protein sequence ID" value="THU50312.1"/>
    <property type="molecule type" value="Genomic_DNA"/>
</dbReference>
<keyword evidence="1" id="KW-0805">Transcription regulation</keyword>
<dbReference type="PANTHER" id="PTHR31719:SF251">
    <property type="entry name" value="OS04G0437000 PROTEIN"/>
    <property type="match status" value="1"/>
</dbReference>
<evidence type="ECO:0000256" key="3">
    <source>
        <dbReference type="ARBA" id="ARBA00023163"/>
    </source>
</evidence>
<name>A0A4S8IRJ9_MUSBA</name>
<dbReference type="PROSITE" id="PS51005">
    <property type="entry name" value="NAC"/>
    <property type="match status" value="1"/>
</dbReference>
<dbReference type="Gene3D" id="2.170.150.80">
    <property type="entry name" value="NAC domain"/>
    <property type="match status" value="1"/>
</dbReference>
<organism evidence="7 8">
    <name type="scientific">Musa balbisiana</name>
    <name type="common">Banana</name>
    <dbReference type="NCBI Taxonomy" id="52838"/>
    <lineage>
        <taxon>Eukaryota</taxon>
        <taxon>Viridiplantae</taxon>
        <taxon>Streptophyta</taxon>
        <taxon>Embryophyta</taxon>
        <taxon>Tracheophyta</taxon>
        <taxon>Spermatophyta</taxon>
        <taxon>Magnoliopsida</taxon>
        <taxon>Liliopsida</taxon>
        <taxon>Zingiberales</taxon>
        <taxon>Musaceae</taxon>
        <taxon>Musa</taxon>
    </lineage>
</organism>
<evidence type="ECO:0000256" key="4">
    <source>
        <dbReference type="ARBA" id="ARBA00023242"/>
    </source>
</evidence>
<dbReference type="InterPro" id="IPR036093">
    <property type="entry name" value="NAC_dom_sf"/>
</dbReference>
<dbReference type="InterPro" id="IPR003441">
    <property type="entry name" value="NAC-dom"/>
</dbReference>
<dbReference type="SUPFAM" id="SSF101941">
    <property type="entry name" value="NAC domain"/>
    <property type="match status" value="1"/>
</dbReference>
<reference evidence="7 8" key="1">
    <citation type="journal article" date="2019" name="Nat. Plants">
        <title>Genome sequencing of Musa balbisiana reveals subgenome evolution and function divergence in polyploid bananas.</title>
        <authorList>
            <person name="Yao X."/>
        </authorList>
    </citation>
    <scope>NUCLEOTIDE SEQUENCE [LARGE SCALE GENOMIC DNA]</scope>
    <source>
        <strain evidence="8">cv. DH-PKW</strain>
        <tissue evidence="7">Leaves</tissue>
    </source>
</reference>
<protein>
    <recommendedName>
        <fullName evidence="6">NAC domain-containing protein</fullName>
    </recommendedName>
</protein>
<dbReference type="Proteomes" id="UP000317650">
    <property type="component" value="Chromosome 6"/>
</dbReference>
<evidence type="ECO:0000256" key="5">
    <source>
        <dbReference type="SAM" id="MobiDB-lite"/>
    </source>
</evidence>
<sequence length="192" mass="21424">MSDLPPGFRFFPTDEELVVHFLSRKASRLPCQPDIVPFLDLRRFDPWQLNGKALQGGNNCYFFSHATVNKVSPSGYWMPVGAKETVTSGDKDVGTKTTLVFHIGEAPLGVKTSWVMHEYRLSEDGAAVPSSRTNRNSSSSASRKRGNKRPDLNLAICRVQEASFFGVEETELSCLDEVFLSLDDLDEISMPY</sequence>
<gene>
    <name evidence="7" type="ORF">C4D60_Mb06t18880</name>
</gene>
<keyword evidence="8" id="KW-1185">Reference proteome</keyword>
<feature type="domain" description="NAC" evidence="6">
    <location>
        <begin position="4"/>
        <end position="162"/>
    </location>
</feature>
<evidence type="ECO:0000313" key="7">
    <source>
        <dbReference type="EMBL" id="THU50312.1"/>
    </source>
</evidence>
<keyword evidence="4" id="KW-0539">Nucleus</keyword>
<dbReference type="GO" id="GO:0006355">
    <property type="term" value="P:regulation of DNA-templated transcription"/>
    <property type="evidence" value="ECO:0007669"/>
    <property type="project" value="InterPro"/>
</dbReference>
<evidence type="ECO:0000256" key="2">
    <source>
        <dbReference type="ARBA" id="ARBA00023125"/>
    </source>
</evidence>
<keyword evidence="2" id="KW-0238">DNA-binding</keyword>
<dbReference type="AlphaFoldDB" id="A0A4S8IRJ9"/>
<dbReference type="GO" id="GO:0048731">
    <property type="term" value="P:system development"/>
    <property type="evidence" value="ECO:0007669"/>
    <property type="project" value="TreeGrafter"/>
</dbReference>
<evidence type="ECO:0000259" key="6">
    <source>
        <dbReference type="PROSITE" id="PS51005"/>
    </source>
</evidence>
<dbReference type="GO" id="GO:0003677">
    <property type="term" value="F:DNA binding"/>
    <property type="evidence" value="ECO:0007669"/>
    <property type="project" value="UniProtKB-KW"/>
</dbReference>
<dbReference type="PANTHER" id="PTHR31719">
    <property type="entry name" value="NAC TRANSCRIPTION FACTOR 56"/>
    <property type="match status" value="1"/>
</dbReference>
<keyword evidence="3" id="KW-0804">Transcription</keyword>